<dbReference type="InterPro" id="IPR036008">
    <property type="entry name" value="Aconitase_4Fe-4S_dom"/>
</dbReference>
<feature type="domain" description="Aconitase A/isopropylmalate dehydratase small subunit swivel" evidence="7">
    <location>
        <begin position="721"/>
        <end position="782"/>
    </location>
</feature>
<evidence type="ECO:0008006" key="10">
    <source>
        <dbReference type="Google" id="ProtNLM"/>
    </source>
</evidence>
<dbReference type="OrthoDB" id="419183at2759"/>
<dbReference type="eggNOG" id="KOG0453">
    <property type="taxonomic scope" value="Eukaryota"/>
</dbReference>
<dbReference type="SUPFAM" id="SSF52016">
    <property type="entry name" value="LeuD/IlvD-like"/>
    <property type="match status" value="1"/>
</dbReference>
<comment type="caution">
    <text evidence="8">The sequence shown here is derived from an EMBL/GenBank/DDBJ whole genome shotgun (WGS) entry which is preliminary data.</text>
</comment>
<dbReference type="InterPro" id="IPR015931">
    <property type="entry name" value="Acnase/IPM_dHydase_lsu_aba_1/3"/>
</dbReference>
<evidence type="ECO:0000259" key="6">
    <source>
        <dbReference type="Pfam" id="PF00330"/>
    </source>
</evidence>
<dbReference type="Gene3D" id="3.20.19.10">
    <property type="entry name" value="Aconitase, domain 4"/>
    <property type="match status" value="1"/>
</dbReference>
<feature type="domain" description="Aconitase/3-isopropylmalate dehydratase large subunit alpha/beta/alpha" evidence="6">
    <location>
        <begin position="232"/>
        <end position="564"/>
    </location>
</feature>
<gene>
    <name evidence="8" type="ORF">A1O5_01715</name>
</gene>
<evidence type="ECO:0000256" key="4">
    <source>
        <dbReference type="ARBA" id="ARBA00023239"/>
    </source>
</evidence>
<dbReference type="SUPFAM" id="SSF53732">
    <property type="entry name" value="Aconitase iron-sulfur domain"/>
    <property type="match status" value="1"/>
</dbReference>
<accession>W9XXN0</accession>
<dbReference type="GO" id="GO:0016829">
    <property type="term" value="F:lyase activity"/>
    <property type="evidence" value="ECO:0007669"/>
    <property type="project" value="UniProtKB-KW"/>
</dbReference>
<evidence type="ECO:0000256" key="2">
    <source>
        <dbReference type="ARBA" id="ARBA00023004"/>
    </source>
</evidence>
<dbReference type="InterPro" id="IPR050067">
    <property type="entry name" value="IPM_dehydratase_rel_enz"/>
</dbReference>
<name>W9XXN0_9EURO</name>
<evidence type="ECO:0000313" key="9">
    <source>
        <dbReference type="Proteomes" id="UP000019471"/>
    </source>
</evidence>
<dbReference type="RefSeq" id="XP_007740521.1">
    <property type="nucleotide sequence ID" value="XM_007742331.1"/>
</dbReference>
<evidence type="ECO:0000313" key="8">
    <source>
        <dbReference type="EMBL" id="EXJ75019.1"/>
    </source>
</evidence>
<dbReference type="Proteomes" id="UP000019471">
    <property type="component" value="Unassembled WGS sequence"/>
</dbReference>
<dbReference type="GO" id="GO:0051536">
    <property type="term" value="F:iron-sulfur cluster binding"/>
    <property type="evidence" value="ECO:0007669"/>
    <property type="project" value="UniProtKB-KW"/>
</dbReference>
<protein>
    <recommendedName>
        <fullName evidence="10">Aconitate hydratase 1</fullName>
    </recommendedName>
</protein>
<dbReference type="Pfam" id="PF00330">
    <property type="entry name" value="Aconitase"/>
    <property type="match status" value="1"/>
</dbReference>
<keyword evidence="1" id="KW-0479">Metal-binding</keyword>
<dbReference type="GeneID" id="19186448"/>
<keyword evidence="2" id="KW-0408">Iron</keyword>
<keyword evidence="3" id="KW-0411">Iron-sulfur</keyword>
<dbReference type="Pfam" id="PF00694">
    <property type="entry name" value="Aconitase_C"/>
    <property type="match status" value="1"/>
</dbReference>
<dbReference type="InterPro" id="IPR000573">
    <property type="entry name" value="AconitaseA/IPMdHydase_ssu_swvl"/>
</dbReference>
<dbReference type="HOGENOM" id="CLU_006714_3_3_1"/>
<dbReference type="GO" id="GO:0170038">
    <property type="term" value="P:proteinogenic amino acid biosynthetic process"/>
    <property type="evidence" value="ECO:0007669"/>
    <property type="project" value="UniProtKB-ARBA"/>
</dbReference>
<dbReference type="GO" id="GO:0170034">
    <property type="term" value="P:L-amino acid biosynthetic process"/>
    <property type="evidence" value="ECO:0007669"/>
    <property type="project" value="UniProtKB-ARBA"/>
</dbReference>
<feature type="region of interest" description="Disordered" evidence="5">
    <location>
        <begin position="593"/>
        <end position="613"/>
    </location>
</feature>
<evidence type="ECO:0000256" key="3">
    <source>
        <dbReference type="ARBA" id="ARBA00023014"/>
    </source>
</evidence>
<dbReference type="PANTHER" id="PTHR43822">
    <property type="entry name" value="HOMOACONITASE, MITOCHONDRIAL-RELATED"/>
    <property type="match status" value="1"/>
</dbReference>
<proteinExistence type="predicted"/>
<dbReference type="EMBL" id="AMGX01000002">
    <property type="protein sequence ID" value="EXJ75019.1"/>
    <property type="molecule type" value="Genomic_DNA"/>
</dbReference>
<reference evidence="8 9" key="1">
    <citation type="submission" date="2013-03" db="EMBL/GenBank/DDBJ databases">
        <title>The Genome Sequence of Cladophialophora psammophila CBS 110553.</title>
        <authorList>
            <consortium name="The Broad Institute Genomics Platform"/>
            <person name="Cuomo C."/>
            <person name="de Hoog S."/>
            <person name="Gorbushina A."/>
            <person name="Walker B."/>
            <person name="Young S.K."/>
            <person name="Zeng Q."/>
            <person name="Gargeya S."/>
            <person name="Fitzgerald M."/>
            <person name="Haas B."/>
            <person name="Abouelleil A."/>
            <person name="Allen A.W."/>
            <person name="Alvarado L."/>
            <person name="Arachchi H.M."/>
            <person name="Berlin A.M."/>
            <person name="Chapman S.B."/>
            <person name="Gainer-Dewar J."/>
            <person name="Goldberg J."/>
            <person name="Griggs A."/>
            <person name="Gujja S."/>
            <person name="Hansen M."/>
            <person name="Howarth C."/>
            <person name="Imamovic A."/>
            <person name="Ireland A."/>
            <person name="Larimer J."/>
            <person name="McCowan C."/>
            <person name="Murphy C."/>
            <person name="Pearson M."/>
            <person name="Poon T.W."/>
            <person name="Priest M."/>
            <person name="Roberts A."/>
            <person name="Saif S."/>
            <person name="Shea T."/>
            <person name="Sisk P."/>
            <person name="Sykes S."/>
            <person name="Wortman J."/>
            <person name="Nusbaum C."/>
            <person name="Birren B."/>
        </authorList>
    </citation>
    <scope>NUCLEOTIDE SEQUENCE [LARGE SCALE GENOMIC DNA]</scope>
    <source>
        <strain evidence="8 9">CBS 110553</strain>
    </source>
</reference>
<organism evidence="8 9">
    <name type="scientific">Cladophialophora psammophila CBS 110553</name>
    <dbReference type="NCBI Taxonomy" id="1182543"/>
    <lineage>
        <taxon>Eukaryota</taxon>
        <taxon>Fungi</taxon>
        <taxon>Dikarya</taxon>
        <taxon>Ascomycota</taxon>
        <taxon>Pezizomycotina</taxon>
        <taxon>Eurotiomycetes</taxon>
        <taxon>Chaetothyriomycetidae</taxon>
        <taxon>Chaetothyriales</taxon>
        <taxon>Herpotrichiellaceae</taxon>
        <taxon>Cladophialophora</taxon>
    </lineage>
</organism>
<dbReference type="InterPro" id="IPR001030">
    <property type="entry name" value="Acoase/IPM_deHydtase_lsu_aba"/>
</dbReference>
<sequence>MPSFTHTAACITVPEPVSLQLDNLLHILKDTRKIKILSPDRVNGQGVQPTEREAKPLLDEIQYLADVLVGAGHPADAAAFRDVRELAILSTDFGGLGLRPDCENLSVQDTSELLFLISAHLEAVNSAERARSQLHPLSWRPQERRGMTLAEKIFAAHDIDQRGEVKPGDVIRVDVDWILASELSWKGMERWYDQLGQPGIYRNDRFWLAGDHLVDPRVIDTPKIRSFVKSNERARKEFKMTDSQRMNYTIMHTEFCRERAQPGMFVIGSDSHTCSAGSVSCLAIGLGVADVILPLITGETWFKIPETVEIRFINQPKPGISGKDVILYVLKELKRNTVASDRVVEYTGPGVQYLSCDARFAIANMTTEFGGVTGIFVPDAITQTFINRRVQTKHRSNALYFRPDDDATYAETHILDLAQVEPFVARYPKPDDVVPVTEVEGLELQGCFIGACTTTEEDLVLAALVLEKAMKLGAKPRSSGKRKVVPGSMPILHNLRKHGLIDIFENAGWEVGVPGCSYCVGMSADQAGKGEIWLTSQNRNFENRMGPGAFGNLASAVTVAASSFDMKVTNPASLLNLIDMSRVDAILDRESKRDSPVGPDFVEPGSRSSVHRTSDCQQMLPNFAIRESREAKLTLMAKSNSYPMHSDLQVNVDTATTESITPKARKLEIASSIIRGKVARLGDFIDTDALAPNEAISKPNITREQLGTYCLYHTHPEFRRQVRELGHNIVVAGEAFGCGSSREDAVGALQGAGVQCVIAKSFAFIYGRNQSNLGLLGFEMKDPRFWEVIADGREMKIYLDRSLLQLEVDDNGTYETFHFGLSPMQRRLMECGGAAKAFGRWGKGLWEALTSQTPNHDIKNPLTASDFGTLEEDREQAKLQW</sequence>
<keyword evidence="9" id="KW-1185">Reference proteome</keyword>
<dbReference type="PRINTS" id="PR00415">
    <property type="entry name" value="ACONITASE"/>
</dbReference>
<dbReference type="GO" id="GO:0046872">
    <property type="term" value="F:metal ion binding"/>
    <property type="evidence" value="ECO:0007669"/>
    <property type="project" value="UniProtKB-KW"/>
</dbReference>
<evidence type="ECO:0000256" key="5">
    <source>
        <dbReference type="SAM" id="MobiDB-lite"/>
    </source>
</evidence>
<dbReference type="STRING" id="1182543.W9XXN0"/>
<dbReference type="InterPro" id="IPR015928">
    <property type="entry name" value="Aconitase/3IPM_dehydase_swvl"/>
</dbReference>
<dbReference type="Gene3D" id="3.30.499.10">
    <property type="entry name" value="Aconitase, domain 3"/>
    <property type="match status" value="2"/>
</dbReference>
<dbReference type="AlphaFoldDB" id="W9XXN0"/>
<evidence type="ECO:0000256" key="1">
    <source>
        <dbReference type="ARBA" id="ARBA00022723"/>
    </source>
</evidence>
<evidence type="ECO:0000259" key="7">
    <source>
        <dbReference type="Pfam" id="PF00694"/>
    </source>
</evidence>
<dbReference type="PANTHER" id="PTHR43822:SF2">
    <property type="entry name" value="HOMOACONITASE, MITOCHONDRIAL"/>
    <property type="match status" value="1"/>
</dbReference>
<keyword evidence="4" id="KW-0456">Lyase</keyword>